<evidence type="ECO:0000256" key="9">
    <source>
        <dbReference type="ARBA" id="ARBA00023163"/>
    </source>
</evidence>
<feature type="domain" description="C2H2-type" evidence="13">
    <location>
        <begin position="120"/>
        <end position="147"/>
    </location>
</feature>
<dbReference type="InterPro" id="IPR036236">
    <property type="entry name" value="Znf_C2H2_sf"/>
</dbReference>
<keyword evidence="3" id="KW-0479">Metal-binding</keyword>
<feature type="domain" description="C2H2-type" evidence="13">
    <location>
        <begin position="206"/>
        <end position="235"/>
    </location>
</feature>
<dbReference type="AlphaFoldDB" id="A0A168CMZ4"/>
<keyword evidence="9" id="KW-0804">Transcription</keyword>
<dbReference type="FunFam" id="3.30.160.60:FF:002343">
    <property type="entry name" value="Zinc finger protein 33A"/>
    <property type="match status" value="1"/>
</dbReference>
<reference evidence="14 15" key="1">
    <citation type="journal article" date="2016" name="Genome Biol. Evol.">
        <title>Divergent and convergent evolution of fungal pathogenicity.</title>
        <authorList>
            <person name="Shang Y."/>
            <person name="Xiao G."/>
            <person name="Zheng P."/>
            <person name="Cen K."/>
            <person name="Zhan S."/>
            <person name="Wang C."/>
        </authorList>
    </citation>
    <scope>NUCLEOTIDE SEQUENCE [LARGE SCALE GENOMIC DNA]</scope>
    <source>
        <strain evidence="14 15">RCEF 2490</strain>
    </source>
</reference>
<dbReference type="FunFam" id="3.30.160.60:FF:000931">
    <property type="entry name" value="zinc finger protein 697"/>
    <property type="match status" value="1"/>
</dbReference>
<sequence>MLNNKGGTVVQHFQHPQFFGAPADYTQPHISLIKSEPSMERSVSPHMSEHSSYSASHSIPRPYHSPASMPAAMHMSNGMSGQMPLPAFPDMVGTMGPVHTMSMHQMPPQSQSPSHSQKTFPCETCPKVFARRSDLSRHERIHSGLRPHVCDHQGCGKQFIQRSALTVHKRVHTGEKPHHCEICAKRFSDSSSLARHRRTHTGNRPYKCPYADCQKTFTRRTTLTRHQNHHSGTIEEAAAATAAALAASKAQKGGTRTRSDGDHLSSQGSPLTTPSPGQRTLSMSPSADMTTNNGNRHNNDFQYMQHAGIPHHLRLGSPGASSSAAYSTNGVRPTSHPTAYGPPSILEPSLEHLPGPVTTSGSPHMSNMNWHSPSHVPSSAQNGASFVYPEPDTYQQNAAMSHMYYGPSNQMRRPQSAEAALVHMA</sequence>
<protein>
    <submittedName>
        <fullName evidence="14">Zinc finger, C2H2-type/integrase, DNA-binding protein</fullName>
    </submittedName>
</protein>
<feature type="compositionally biased region" description="Polar residues" evidence="12">
    <location>
        <begin position="264"/>
        <end position="302"/>
    </location>
</feature>
<dbReference type="Proteomes" id="UP000078544">
    <property type="component" value="Unassembled WGS sequence"/>
</dbReference>
<keyword evidence="8 14" id="KW-0238">DNA-binding</keyword>
<dbReference type="SUPFAM" id="SSF57667">
    <property type="entry name" value="beta-beta-alpha zinc fingers"/>
    <property type="match status" value="2"/>
</dbReference>
<dbReference type="InterPro" id="IPR013087">
    <property type="entry name" value="Znf_C2H2_type"/>
</dbReference>
<dbReference type="Gene3D" id="3.30.160.60">
    <property type="entry name" value="Classic Zinc Finger"/>
    <property type="match status" value="4"/>
</dbReference>
<evidence type="ECO:0000256" key="11">
    <source>
        <dbReference type="PROSITE-ProRule" id="PRU00042"/>
    </source>
</evidence>
<comment type="similarity">
    <text evidence="2">Belongs to the krueppel C2H2-type zinc-finger protein family.</text>
</comment>
<keyword evidence="4" id="KW-0677">Repeat</keyword>
<comment type="caution">
    <text evidence="14">The sequence shown here is derived from an EMBL/GenBank/DDBJ whole genome shotgun (WGS) entry which is preliminary data.</text>
</comment>
<evidence type="ECO:0000256" key="12">
    <source>
        <dbReference type="SAM" id="MobiDB-lite"/>
    </source>
</evidence>
<dbReference type="PROSITE" id="PS00028">
    <property type="entry name" value="ZINC_FINGER_C2H2_1"/>
    <property type="match status" value="4"/>
</dbReference>
<dbReference type="EMBL" id="AZGY01000007">
    <property type="protein sequence ID" value="KZZ96806.1"/>
    <property type="molecule type" value="Genomic_DNA"/>
</dbReference>
<evidence type="ECO:0000256" key="7">
    <source>
        <dbReference type="ARBA" id="ARBA00023015"/>
    </source>
</evidence>
<feature type="region of interest" description="Disordered" evidence="12">
    <location>
        <begin position="38"/>
        <end position="60"/>
    </location>
</feature>
<dbReference type="PANTHER" id="PTHR14003:SF20">
    <property type="entry name" value="FINGER DOMAIN PROTEIN, PUTATIVE (AFU_ORTHOLOGUE AFUA_4G10380)-RELATED"/>
    <property type="match status" value="1"/>
</dbReference>
<keyword evidence="6" id="KW-0862">Zinc</keyword>
<dbReference type="FunFam" id="3.30.160.60:FF:001949">
    <property type="entry name" value="zinc finger protein 62 homolog isoform X2"/>
    <property type="match status" value="1"/>
</dbReference>
<dbReference type="PANTHER" id="PTHR14003">
    <property type="entry name" value="TRANSCRIPTIONAL REPRESSOR PROTEIN YY"/>
    <property type="match status" value="1"/>
</dbReference>
<dbReference type="GO" id="GO:0000978">
    <property type="term" value="F:RNA polymerase II cis-regulatory region sequence-specific DNA binding"/>
    <property type="evidence" value="ECO:0007669"/>
    <property type="project" value="TreeGrafter"/>
</dbReference>
<dbReference type="GO" id="GO:0005634">
    <property type="term" value="C:nucleus"/>
    <property type="evidence" value="ECO:0007669"/>
    <property type="project" value="UniProtKB-SubCell"/>
</dbReference>
<feature type="compositionally biased region" description="Polar residues" evidence="12">
    <location>
        <begin position="326"/>
        <end position="336"/>
    </location>
</feature>
<feature type="compositionally biased region" description="Low complexity" evidence="12">
    <location>
        <begin position="42"/>
        <end position="58"/>
    </location>
</feature>
<dbReference type="OrthoDB" id="3437960at2759"/>
<accession>A0A168CMZ4</accession>
<evidence type="ECO:0000313" key="15">
    <source>
        <dbReference type="Proteomes" id="UP000078544"/>
    </source>
</evidence>
<dbReference type="GO" id="GO:0000981">
    <property type="term" value="F:DNA-binding transcription factor activity, RNA polymerase II-specific"/>
    <property type="evidence" value="ECO:0007669"/>
    <property type="project" value="UniProtKB-ARBA"/>
</dbReference>
<dbReference type="STRING" id="1081109.A0A168CMZ4"/>
<dbReference type="GO" id="GO:0008270">
    <property type="term" value="F:zinc ion binding"/>
    <property type="evidence" value="ECO:0007669"/>
    <property type="project" value="UniProtKB-KW"/>
</dbReference>
<dbReference type="PROSITE" id="PS50157">
    <property type="entry name" value="ZINC_FINGER_C2H2_2"/>
    <property type="match status" value="4"/>
</dbReference>
<feature type="domain" description="C2H2-type" evidence="13">
    <location>
        <begin position="178"/>
        <end position="205"/>
    </location>
</feature>
<keyword evidence="7" id="KW-0805">Transcription regulation</keyword>
<evidence type="ECO:0000256" key="3">
    <source>
        <dbReference type="ARBA" id="ARBA00022723"/>
    </source>
</evidence>
<evidence type="ECO:0000256" key="8">
    <source>
        <dbReference type="ARBA" id="ARBA00023125"/>
    </source>
</evidence>
<keyword evidence="15" id="KW-1185">Reference proteome</keyword>
<name>A0A168CMZ4_9HYPO</name>
<evidence type="ECO:0000256" key="1">
    <source>
        <dbReference type="ARBA" id="ARBA00004123"/>
    </source>
</evidence>
<evidence type="ECO:0000256" key="6">
    <source>
        <dbReference type="ARBA" id="ARBA00022833"/>
    </source>
</evidence>
<dbReference type="SMART" id="SM00355">
    <property type="entry name" value="ZnF_C2H2"/>
    <property type="match status" value="4"/>
</dbReference>
<keyword evidence="10" id="KW-0539">Nucleus</keyword>
<comment type="subcellular location">
    <subcellularLocation>
        <location evidence="1">Nucleus</location>
    </subcellularLocation>
</comment>
<keyword evidence="5 11" id="KW-0863">Zinc-finger</keyword>
<evidence type="ECO:0000256" key="2">
    <source>
        <dbReference type="ARBA" id="ARBA00006991"/>
    </source>
</evidence>
<proteinExistence type="inferred from homology"/>
<evidence type="ECO:0000313" key="14">
    <source>
        <dbReference type="EMBL" id="KZZ96806.1"/>
    </source>
</evidence>
<gene>
    <name evidence="14" type="ORF">AAL_04035</name>
</gene>
<dbReference type="GO" id="GO:0005667">
    <property type="term" value="C:transcription regulator complex"/>
    <property type="evidence" value="ECO:0007669"/>
    <property type="project" value="TreeGrafter"/>
</dbReference>
<dbReference type="GO" id="GO:0000785">
    <property type="term" value="C:chromatin"/>
    <property type="evidence" value="ECO:0007669"/>
    <property type="project" value="TreeGrafter"/>
</dbReference>
<evidence type="ECO:0000259" key="13">
    <source>
        <dbReference type="PROSITE" id="PS50157"/>
    </source>
</evidence>
<dbReference type="FunFam" id="3.30.160.60:FF:000125">
    <property type="entry name" value="Putative zinc finger protein 143"/>
    <property type="match status" value="1"/>
</dbReference>
<evidence type="ECO:0000256" key="10">
    <source>
        <dbReference type="ARBA" id="ARBA00023242"/>
    </source>
</evidence>
<organism evidence="14 15">
    <name type="scientific">Moelleriella libera RCEF 2490</name>
    <dbReference type="NCBI Taxonomy" id="1081109"/>
    <lineage>
        <taxon>Eukaryota</taxon>
        <taxon>Fungi</taxon>
        <taxon>Dikarya</taxon>
        <taxon>Ascomycota</taxon>
        <taxon>Pezizomycotina</taxon>
        <taxon>Sordariomycetes</taxon>
        <taxon>Hypocreomycetidae</taxon>
        <taxon>Hypocreales</taxon>
        <taxon>Clavicipitaceae</taxon>
        <taxon>Moelleriella</taxon>
    </lineage>
</organism>
<feature type="domain" description="C2H2-type" evidence="13">
    <location>
        <begin position="148"/>
        <end position="177"/>
    </location>
</feature>
<evidence type="ECO:0000256" key="4">
    <source>
        <dbReference type="ARBA" id="ARBA00022737"/>
    </source>
</evidence>
<dbReference type="Pfam" id="PF00096">
    <property type="entry name" value="zf-C2H2"/>
    <property type="match status" value="4"/>
</dbReference>
<evidence type="ECO:0000256" key="5">
    <source>
        <dbReference type="ARBA" id="ARBA00022771"/>
    </source>
</evidence>
<feature type="region of interest" description="Disordered" evidence="12">
    <location>
        <begin position="244"/>
        <end position="336"/>
    </location>
</feature>